<dbReference type="PANTHER" id="PTHR39186">
    <property type="entry name" value="DUF2071 FAMILY PROTEIN"/>
    <property type="match status" value="1"/>
</dbReference>
<dbReference type="AlphaFoldDB" id="A0A2W5WLJ5"/>
<dbReference type="InterPro" id="IPR023375">
    <property type="entry name" value="ADC_dom_sf"/>
</dbReference>
<dbReference type="EMBL" id="QKWH01000012">
    <property type="protein sequence ID" value="PZR52187.1"/>
    <property type="molecule type" value="Genomic_DNA"/>
</dbReference>
<comment type="caution">
    <text evidence="1">The sequence shown here is derived from an EMBL/GenBank/DDBJ whole genome shotgun (WGS) entry which is preliminary data.</text>
</comment>
<accession>A0A2W5WLJ5</accession>
<organism evidence="1 2">
    <name type="scientific">Xylanimonas oleitrophica</name>
    <dbReference type="NCBI Taxonomy" id="2607479"/>
    <lineage>
        <taxon>Bacteria</taxon>
        <taxon>Bacillati</taxon>
        <taxon>Actinomycetota</taxon>
        <taxon>Actinomycetes</taxon>
        <taxon>Micrococcales</taxon>
        <taxon>Promicromonosporaceae</taxon>
        <taxon>Xylanimonas</taxon>
    </lineage>
</organism>
<keyword evidence="2" id="KW-1185">Reference proteome</keyword>
<dbReference type="Proteomes" id="UP000248783">
    <property type="component" value="Unassembled WGS sequence"/>
</dbReference>
<dbReference type="InterPro" id="IPR018644">
    <property type="entry name" value="DUF2071"/>
</dbReference>
<dbReference type="PANTHER" id="PTHR39186:SF1">
    <property type="entry name" value="DUF2071 DOMAIN-CONTAINING PROTEIN"/>
    <property type="match status" value="1"/>
</dbReference>
<evidence type="ECO:0000313" key="1">
    <source>
        <dbReference type="EMBL" id="PZR52187.1"/>
    </source>
</evidence>
<proteinExistence type="predicted"/>
<dbReference type="RefSeq" id="WP_111251750.1">
    <property type="nucleotide sequence ID" value="NZ_QKWH01000012.1"/>
</dbReference>
<sequence>MSGTEPDHHVRVPLNLQRWADITFLHWRYEPAALEPFIPAGLRLQLHDGTAWLGLTPFTLADLRLPGLPAVPRWSTFPELNLRTYVTDGRHDGVLFLRIHCARRSVTLGLRAGLGLPYVYRSGHVELTGATVRYAIGNTRAEVTVGARIGASPLAGRLTGRWNAYSRHLGTLLRVPISHPPWPLHDARLLSLHTDLWNATGLPEPQDEPWVHHSPGVPVRIGAPRRVRSTATEP</sequence>
<evidence type="ECO:0000313" key="2">
    <source>
        <dbReference type="Proteomes" id="UP000248783"/>
    </source>
</evidence>
<protein>
    <submittedName>
        <fullName evidence="1">DUF2071 domain-containing protein</fullName>
    </submittedName>
</protein>
<reference evidence="1 2" key="1">
    <citation type="submission" date="2018-06" db="EMBL/GenBank/DDBJ databases">
        <title>Whole genome sequencing of a novel hydrocarbon degrading bacterial strain, PW21 isolated from oil contaminated produced water sample.</title>
        <authorList>
            <person name="Nagkirti P."/>
            <person name="Shaikh A."/>
            <person name="Gowdaman V."/>
            <person name="Engineer A.E."/>
            <person name="Dagar S."/>
            <person name="Dhakephalkar P.K."/>
        </authorList>
    </citation>
    <scope>NUCLEOTIDE SEQUENCE [LARGE SCALE GENOMIC DNA]</scope>
    <source>
        <strain evidence="1 2">PW21</strain>
    </source>
</reference>
<dbReference type="SUPFAM" id="SSF160104">
    <property type="entry name" value="Acetoacetate decarboxylase-like"/>
    <property type="match status" value="1"/>
</dbReference>
<gene>
    <name evidence="1" type="ORF">DNL40_13395</name>
</gene>
<name>A0A2W5WLJ5_9MICO</name>
<dbReference type="Pfam" id="PF09844">
    <property type="entry name" value="DUF2071"/>
    <property type="match status" value="1"/>
</dbReference>